<dbReference type="NCBIfam" id="TIGR03568">
    <property type="entry name" value="NeuC_NnaA"/>
    <property type="match status" value="1"/>
</dbReference>
<dbReference type="EMBL" id="CP091196">
    <property type="protein sequence ID" value="UQS22102.1"/>
    <property type="molecule type" value="Genomic_DNA"/>
</dbReference>
<name>A0ABY4NQV0_9PSEU</name>
<dbReference type="PANTHER" id="PTHR43174:SF3">
    <property type="entry name" value="UDP-N-ACETYLGLUCOSAMINE 2-EPIMERASE"/>
    <property type="match status" value="1"/>
</dbReference>
<keyword evidence="2" id="KW-0326">Glycosidase</keyword>
<dbReference type="SUPFAM" id="SSF53756">
    <property type="entry name" value="UDP-Glycosyltransferase/glycogen phosphorylase"/>
    <property type="match status" value="1"/>
</dbReference>
<dbReference type="GO" id="GO:0016798">
    <property type="term" value="F:hydrolase activity, acting on glycosyl bonds"/>
    <property type="evidence" value="ECO:0007669"/>
    <property type="project" value="UniProtKB-KW"/>
</dbReference>
<dbReference type="InterPro" id="IPR029767">
    <property type="entry name" value="WecB-like"/>
</dbReference>
<dbReference type="PANTHER" id="PTHR43174">
    <property type="entry name" value="UDP-N-ACETYLGLUCOSAMINE 2-EPIMERASE"/>
    <property type="match status" value="1"/>
</dbReference>
<evidence type="ECO:0000313" key="2">
    <source>
        <dbReference type="EMBL" id="UQS22102.1"/>
    </source>
</evidence>
<dbReference type="Proteomes" id="UP000830158">
    <property type="component" value="Chromosome"/>
</dbReference>
<keyword evidence="2" id="KW-0378">Hydrolase</keyword>
<dbReference type="InterPro" id="IPR020004">
    <property type="entry name" value="UDP-GlcNAc_Epase"/>
</dbReference>
<dbReference type="RefSeq" id="WP_094008768.1">
    <property type="nucleotide sequence ID" value="NZ_CP091196.1"/>
</dbReference>
<evidence type="ECO:0000259" key="1">
    <source>
        <dbReference type="Pfam" id="PF02350"/>
    </source>
</evidence>
<sequence length="386" mass="41091">MLTAGEVKMCVFTGSRADYGPLVPVIRRLARDPEVDLRILVSGGHLLREQGNTVDAIEGDGLTVAERIEVVLAGDSPVAVAKSIGLGVLGYADAFARIAPDVLCVLGDRYEALAAALAALPRNVLIVHFGGGQLTLGSADDRIRHALSQLAHLHFVFAEEDRVRLLGMGIDEGTVHNAGRINIDAELTAHLPDRRAVERRLGVRLRAPSFAVTFHPVTEKPEETSRALAALLSVLRTYDHGTVVFTAPNVDHGSHAITEAVARFVANHPDLATFVPSLGQHGYLGLIRHCDVVIGNSSSGLLEAPVVGTPTVNIGSRQDGRPRAASVFDCAGTPGGIRAAIESALAHGTRHDHQGVAVPTGEDIDRSVIEVIKRAWRERCSATKEE</sequence>
<dbReference type="EC" id="3.2.1.183" evidence="2"/>
<feature type="domain" description="UDP-N-acetylglucosamine 2-epimerase" evidence="1">
    <location>
        <begin position="28"/>
        <end position="347"/>
    </location>
</feature>
<gene>
    <name evidence="2" type="primary">neuC</name>
    <name evidence="2" type="ORF">L1857_04335</name>
</gene>
<proteinExistence type="predicted"/>
<dbReference type="InterPro" id="IPR003331">
    <property type="entry name" value="UDP_GlcNAc_Epimerase_2_dom"/>
</dbReference>
<reference evidence="2" key="1">
    <citation type="submission" date="2022-01" db="EMBL/GenBank/DDBJ databases">
        <title>PSI-footprinting approach for the identification of protein synthesis inhibitor producers.</title>
        <authorList>
            <person name="Handel F."/>
            <person name="Kulik A."/>
            <person name="Wex K.W."/>
            <person name="Berscheid A."/>
            <person name="Saur J.S."/>
            <person name="Winkler A."/>
            <person name="Wibberg D."/>
            <person name="Kalinowski J."/>
            <person name="Broetz-Oesterhelt H."/>
            <person name="Mast Y."/>
        </authorList>
    </citation>
    <scope>NUCLEOTIDE SEQUENCE</scope>
    <source>
        <strain evidence="2">KNN 49.3e</strain>
    </source>
</reference>
<evidence type="ECO:0000313" key="3">
    <source>
        <dbReference type="Proteomes" id="UP000830158"/>
    </source>
</evidence>
<organism evidence="2 3">
    <name type="scientific">Amycolatopsis thermalba</name>
    <dbReference type="NCBI Taxonomy" id="944492"/>
    <lineage>
        <taxon>Bacteria</taxon>
        <taxon>Bacillati</taxon>
        <taxon>Actinomycetota</taxon>
        <taxon>Actinomycetes</taxon>
        <taxon>Pseudonocardiales</taxon>
        <taxon>Pseudonocardiaceae</taxon>
        <taxon>Amycolatopsis</taxon>
    </lineage>
</organism>
<protein>
    <submittedName>
        <fullName evidence="2">UDP-N-acetylglucosamine 2-epimerase</fullName>
        <ecNumber evidence="2">3.2.1.183</ecNumber>
    </submittedName>
</protein>
<dbReference type="Gene3D" id="3.40.50.2000">
    <property type="entry name" value="Glycogen Phosphorylase B"/>
    <property type="match status" value="2"/>
</dbReference>
<keyword evidence="3" id="KW-1185">Reference proteome</keyword>
<dbReference type="Pfam" id="PF02350">
    <property type="entry name" value="Epimerase_2"/>
    <property type="match status" value="1"/>
</dbReference>
<accession>A0ABY4NQV0</accession>